<dbReference type="InterPro" id="IPR005821">
    <property type="entry name" value="Ion_trans_dom"/>
</dbReference>
<proteinExistence type="predicted"/>
<accession>A0A834R9G3</accession>
<evidence type="ECO:0000313" key="9">
    <source>
        <dbReference type="Proteomes" id="UP000070412"/>
    </source>
</evidence>
<dbReference type="Pfam" id="PF00520">
    <property type="entry name" value="Ion_trans"/>
    <property type="match status" value="1"/>
</dbReference>
<feature type="transmembrane region" description="Helical" evidence="5">
    <location>
        <begin position="196"/>
        <end position="217"/>
    </location>
</feature>
<name>A0A834R9G3_SARSC</name>
<evidence type="ECO:0000259" key="6">
    <source>
        <dbReference type="Pfam" id="PF00520"/>
    </source>
</evidence>
<dbReference type="Proteomes" id="UP000070412">
    <property type="component" value="Unassembled WGS sequence"/>
</dbReference>
<dbReference type="InterPro" id="IPR027359">
    <property type="entry name" value="Volt_channel_dom_sf"/>
</dbReference>
<feature type="transmembrane region" description="Helical" evidence="5">
    <location>
        <begin position="229"/>
        <end position="254"/>
    </location>
</feature>
<keyword evidence="2 5" id="KW-0812">Transmembrane</keyword>
<dbReference type="PRINTS" id="PR00169">
    <property type="entry name" value="KCHANNEL"/>
</dbReference>
<dbReference type="EMBL" id="WVUK01000056">
    <property type="protein sequence ID" value="KAF7492550.1"/>
    <property type="molecule type" value="Genomic_DNA"/>
</dbReference>
<dbReference type="InterPro" id="IPR003937">
    <property type="entry name" value="K_chnl_volt-dep_KCNQ"/>
</dbReference>
<dbReference type="Gene3D" id="1.20.120.350">
    <property type="entry name" value="Voltage-gated potassium channels. Chain C"/>
    <property type="match status" value="1"/>
</dbReference>
<feature type="transmembrane region" description="Helical" evidence="5">
    <location>
        <begin position="102"/>
        <end position="124"/>
    </location>
</feature>
<dbReference type="EnsemblMetazoa" id="SSS_3547s_mrna">
    <property type="protein sequence ID" value="KAF7492550.1"/>
    <property type="gene ID" value="SSS_3547"/>
</dbReference>
<sequence>MHRSIMYGSIIYRLNSSRYKYLVYTFLNVPNNRFSISYQILLMLLISICILVTMCMAIGNGTRTYYNVMFWLDLICMIIFIIEYLLNVWASTVLPKYSGRNGLILILFNPLYLIDLVVIGLTVADVVLDILWLPLAAGLRGFRMIHFFQYRFVFIKLLWESFWSERFQLMIAFYHCLLWIFSIGFLMYFIEHAVNSYFQSVANSVWWAVVTFTTVGYGYGAPITVAGKLIAALAMIPGIWFFALPAGIIGASLASKCDERKNGQYQSILRLNVAASMLQNAWRIHRINVKLRNNCARINGPLLIRLSALDNSMHFDLYPCYNQEYINPLMLKFIFLLKFLQKRKRFNILKRIEETKSFRTNLIERDWHKINLLYSIGSKLDCINAFLKDRNIDPEKAFDGTRSLRPTPPLIQRNQSNFKRGTRIGTSMILISNRNSYGRSIQIYCWNCLQRKTNRRRKSTRI</sequence>
<dbReference type="PANTHER" id="PTHR47735">
    <property type="entry name" value="POTASSIUM VOLTAGE-GATED CHANNEL SUBFAMILY KQT MEMBER 4"/>
    <property type="match status" value="1"/>
</dbReference>
<organism evidence="7">
    <name type="scientific">Sarcoptes scabiei</name>
    <name type="common">Itch mite</name>
    <name type="synonym">Acarus scabiei</name>
    <dbReference type="NCBI Taxonomy" id="52283"/>
    <lineage>
        <taxon>Eukaryota</taxon>
        <taxon>Metazoa</taxon>
        <taxon>Ecdysozoa</taxon>
        <taxon>Arthropoda</taxon>
        <taxon>Chelicerata</taxon>
        <taxon>Arachnida</taxon>
        <taxon>Acari</taxon>
        <taxon>Acariformes</taxon>
        <taxon>Sarcoptiformes</taxon>
        <taxon>Astigmata</taxon>
        <taxon>Psoroptidia</taxon>
        <taxon>Sarcoptoidea</taxon>
        <taxon>Sarcoptidae</taxon>
        <taxon>Sarcoptinae</taxon>
        <taxon>Sarcoptes</taxon>
    </lineage>
</organism>
<evidence type="ECO:0000256" key="2">
    <source>
        <dbReference type="ARBA" id="ARBA00022692"/>
    </source>
</evidence>
<dbReference type="OrthoDB" id="415460at2759"/>
<keyword evidence="4 5" id="KW-0472">Membrane</keyword>
<reference evidence="7" key="2">
    <citation type="submission" date="2020-01" db="EMBL/GenBank/DDBJ databases">
        <authorList>
            <person name="Korhonen P.K.K."/>
            <person name="Guangxu M.G."/>
            <person name="Wang T.W."/>
            <person name="Stroehlein A.J.S."/>
            <person name="Young N.D."/>
            <person name="Ang C.-S.A."/>
            <person name="Fernando D.W.F."/>
            <person name="Lu H.L."/>
            <person name="Taylor S.T."/>
            <person name="Ehtesham M.E.M."/>
            <person name="Najaraj S.H.N."/>
            <person name="Harsha G.H.G."/>
            <person name="Madugundu A.M."/>
            <person name="Renuse S.R."/>
            <person name="Holt D.H."/>
            <person name="Pandey A.P."/>
            <person name="Papenfuss A.P."/>
            <person name="Gasser R.B.G."/>
            <person name="Fischer K.F."/>
        </authorList>
    </citation>
    <scope>NUCLEOTIDE SEQUENCE</scope>
    <source>
        <strain evidence="7">SSS_KF_BRIS2020</strain>
    </source>
</reference>
<evidence type="ECO:0000313" key="7">
    <source>
        <dbReference type="EMBL" id="KAF7492550.1"/>
    </source>
</evidence>
<feature type="transmembrane region" description="Helical" evidence="5">
    <location>
        <begin position="169"/>
        <end position="190"/>
    </location>
</feature>
<dbReference type="AlphaFoldDB" id="A0A834R9G3"/>
<dbReference type="SUPFAM" id="SSF81324">
    <property type="entry name" value="Voltage-gated potassium channels"/>
    <property type="match status" value="1"/>
</dbReference>
<evidence type="ECO:0000256" key="3">
    <source>
        <dbReference type="ARBA" id="ARBA00022989"/>
    </source>
</evidence>
<dbReference type="Gene3D" id="1.10.287.70">
    <property type="match status" value="1"/>
</dbReference>
<evidence type="ECO:0000256" key="1">
    <source>
        <dbReference type="ARBA" id="ARBA00004141"/>
    </source>
</evidence>
<evidence type="ECO:0000313" key="8">
    <source>
        <dbReference type="EnsemblMetazoa" id="KAF7492550.1"/>
    </source>
</evidence>
<dbReference type="GO" id="GO:0005249">
    <property type="term" value="F:voltage-gated potassium channel activity"/>
    <property type="evidence" value="ECO:0007669"/>
    <property type="project" value="InterPro"/>
</dbReference>
<dbReference type="PANTHER" id="PTHR47735:SF9">
    <property type="entry name" value="POTASSIUM VOLTAGE-GATED CHANNEL SUBFAMILY KQT MEMBER 4-LIKE ISOFORM X1"/>
    <property type="match status" value="1"/>
</dbReference>
<comment type="subcellular location">
    <subcellularLocation>
        <location evidence="1">Membrane</location>
        <topology evidence="1">Multi-pass membrane protein</topology>
    </subcellularLocation>
</comment>
<evidence type="ECO:0000256" key="5">
    <source>
        <dbReference type="SAM" id="Phobius"/>
    </source>
</evidence>
<feature type="transmembrane region" description="Helical" evidence="5">
    <location>
        <begin position="40"/>
        <end position="59"/>
    </location>
</feature>
<feature type="transmembrane region" description="Helical" evidence="5">
    <location>
        <begin position="65"/>
        <end position="90"/>
    </location>
</feature>
<feature type="domain" description="Ion transport" evidence="6">
    <location>
        <begin position="39"/>
        <end position="255"/>
    </location>
</feature>
<keyword evidence="9" id="KW-1185">Reference proteome</keyword>
<reference evidence="9" key="1">
    <citation type="journal article" date="2020" name="PLoS Negl. Trop. Dis.">
        <title>High-quality nuclear genome for Sarcoptes scabiei-A critical resource for a neglected parasite.</title>
        <authorList>
            <person name="Korhonen P.K."/>
            <person name="Gasser R.B."/>
            <person name="Ma G."/>
            <person name="Wang T."/>
            <person name="Stroehlein A.J."/>
            <person name="Young N.D."/>
            <person name="Ang C.S."/>
            <person name="Fernando D.D."/>
            <person name="Lu H.C."/>
            <person name="Taylor S."/>
            <person name="Reynolds S.L."/>
            <person name="Mofiz E."/>
            <person name="Najaraj S.H."/>
            <person name="Gowda H."/>
            <person name="Madugundu A."/>
            <person name="Renuse S."/>
            <person name="Holt D."/>
            <person name="Pandey A."/>
            <person name="Papenfuss A.T."/>
            <person name="Fischer K."/>
        </authorList>
    </citation>
    <scope>NUCLEOTIDE SEQUENCE [LARGE SCALE GENOMIC DNA]</scope>
</reference>
<dbReference type="GO" id="GO:0008076">
    <property type="term" value="C:voltage-gated potassium channel complex"/>
    <property type="evidence" value="ECO:0007669"/>
    <property type="project" value="TreeGrafter"/>
</dbReference>
<protein>
    <submittedName>
        <fullName evidence="7">Potassium voltage-gated channel subfamily KQT member 2</fullName>
    </submittedName>
</protein>
<keyword evidence="3 5" id="KW-1133">Transmembrane helix</keyword>
<reference evidence="8" key="3">
    <citation type="submission" date="2022-06" db="UniProtKB">
        <authorList>
            <consortium name="EnsemblMetazoa"/>
        </authorList>
    </citation>
    <scope>IDENTIFICATION</scope>
</reference>
<gene>
    <name evidence="7" type="ORF">SSS_3547</name>
</gene>
<evidence type="ECO:0000256" key="4">
    <source>
        <dbReference type="ARBA" id="ARBA00023136"/>
    </source>
</evidence>